<feature type="compositionally biased region" description="Acidic residues" evidence="1">
    <location>
        <begin position="208"/>
        <end position="219"/>
    </location>
</feature>
<dbReference type="PANTHER" id="PTHR46210">
    <property type="entry name" value="FHA DOMAIN-CONTAINING PROTEIN"/>
    <property type="match status" value="1"/>
</dbReference>
<keyword evidence="3" id="KW-0067">ATP-binding</keyword>
<dbReference type="RefSeq" id="WP_007279753.1">
    <property type="nucleotide sequence ID" value="NZ_ABCK01000016.1"/>
</dbReference>
<feature type="domain" description="FHA" evidence="2">
    <location>
        <begin position="602"/>
        <end position="651"/>
    </location>
</feature>
<evidence type="ECO:0000259" key="2">
    <source>
        <dbReference type="PROSITE" id="PS50006"/>
    </source>
</evidence>
<name>A6DPH1_9BACT</name>
<feature type="compositionally biased region" description="Polar residues" evidence="1">
    <location>
        <begin position="234"/>
        <end position="246"/>
    </location>
</feature>
<sequence length="681" mass="78017">MSTLPPEDQPPQRGLKIKSPGQKPQGLKIVSSGNDSHQLKMVKPSSQDNSHQLKIKSPSSTSFHPKNAQETLDEIESFDPLATYVQHQETLYDMEEKKRQAIVEQEEKLRKLEEMQEQRLRELEERLEQERKKLQEEKMKFEHAKREEDFRHQKEEDFIKEHEREDEKRWVEYEEKIKKEEELQKKLEELEKEKTSVEINAHNKQTEEAEEAEEAEDPTNDAPIKLEKKRHTDTSTCKAINPVNNDDSSKTAKEELLKHTVDSDRESLLALDEEADETIPSSIVDDKVETEEARKEQDPQKTLVQLDPFAINPDDIDDDFIEEDENKHQAIPLNEQQARTSGGFTPCFYVIDEKGIRMTPIEDDDVIFNFGRGKNNECHINDKSISETQMRAIHFKGRWTFMDTGVRDALSFNGIKSRQLTTTSESRTAIKCGNSWIIHVGLDSSKYEDTDTQLLKRSILDNIPEPFVDDACVTLSYRNKARSSTMAPILAGSHASCDFRMDTLKPFHFIIYWSQVGLYMEDLTKGHPGVFLGDRRISGNTGINQTISITAGKNRFDVVVTGTQDTHRQALADAHNNKQRLKLMPVSSQLPPIILTPGLRNLVIGRNEESDLMIEDISVSRRHAKISIRDKSVMLEDLKSINGTKVNLEKVRRSIVVPGDVVTIGNVSFLLCYEELSRTAR</sequence>
<dbReference type="AlphaFoldDB" id="A6DPH1"/>
<dbReference type="SMART" id="SM00240">
    <property type="entry name" value="FHA"/>
    <property type="match status" value="1"/>
</dbReference>
<feature type="compositionally biased region" description="Polar residues" evidence="1">
    <location>
        <begin position="44"/>
        <end position="70"/>
    </location>
</feature>
<dbReference type="OrthoDB" id="9815482at2"/>
<gene>
    <name evidence="3" type="ORF">LNTAR_05814</name>
</gene>
<feature type="compositionally biased region" description="Basic and acidic residues" evidence="1">
    <location>
        <begin position="224"/>
        <end position="233"/>
    </location>
</feature>
<dbReference type="SUPFAM" id="SSF49879">
    <property type="entry name" value="SMAD/FHA domain"/>
    <property type="match status" value="1"/>
</dbReference>
<keyword evidence="4" id="KW-1185">Reference proteome</keyword>
<evidence type="ECO:0000313" key="4">
    <source>
        <dbReference type="Proteomes" id="UP000004947"/>
    </source>
</evidence>
<comment type="caution">
    <text evidence="3">The sequence shown here is derived from an EMBL/GenBank/DDBJ whole genome shotgun (WGS) entry which is preliminary data.</text>
</comment>
<reference evidence="3 4" key="1">
    <citation type="journal article" date="2010" name="J. Bacteriol.">
        <title>Genome sequence of Lentisphaera araneosa HTCC2155T, the type species of the order Lentisphaerales in the phylum Lentisphaerae.</title>
        <authorList>
            <person name="Thrash J.C."/>
            <person name="Cho J.C."/>
            <person name="Vergin K.L."/>
            <person name="Morris R.M."/>
            <person name="Giovannoni S.J."/>
        </authorList>
    </citation>
    <scope>NUCLEOTIDE SEQUENCE [LARGE SCALE GENOMIC DNA]</scope>
    <source>
        <strain evidence="3 4">HTCC2155</strain>
    </source>
</reference>
<proteinExistence type="predicted"/>
<dbReference type="Pfam" id="PF00498">
    <property type="entry name" value="FHA"/>
    <property type="match status" value="1"/>
</dbReference>
<feature type="region of interest" description="Disordered" evidence="1">
    <location>
        <begin position="193"/>
        <end position="254"/>
    </location>
</feature>
<protein>
    <submittedName>
        <fullName evidence="3">ABC transporter ATP-binding protein</fullName>
    </submittedName>
</protein>
<dbReference type="InterPro" id="IPR000253">
    <property type="entry name" value="FHA_dom"/>
</dbReference>
<organism evidence="3 4">
    <name type="scientific">Lentisphaera araneosa HTCC2155</name>
    <dbReference type="NCBI Taxonomy" id="313628"/>
    <lineage>
        <taxon>Bacteria</taxon>
        <taxon>Pseudomonadati</taxon>
        <taxon>Lentisphaerota</taxon>
        <taxon>Lentisphaeria</taxon>
        <taxon>Lentisphaerales</taxon>
        <taxon>Lentisphaeraceae</taxon>
        <taxon>Lentisphaera</taxon>
    </lineage>
</organism>
<dbReference type="GO" id="GO:0005524">
    <property type="term" value="F:ATP binding"/>
    <property type="evidence" value="ECO:0007669"/>
    <property type="project" value="UniProtKB-KW"/>
</dbReference>
<dbReference type="EMBL" id="ABCK01000016">
    <property type="protein sequence ID" value="EDM26467.1"/>
    <property type="molecule type" value="Genomic_DNA"/>
</dbReference>
<evidence type="ECO:0000256" key="1">
    <source>
        <dbReference type="SAM" id="MobiDB-lite"/>
    </source>
</evidence>
<dbReference type="PANTHER" id="PTHR46210:SF1">
    <property type="entry name" value="FHA DOMAIN-CONTAINING PROTEIN"/>
    <property type="match status" value="1"/>
</dbReference>
<dbReference type="Gene3D" id="2.60.200.20">
    <property type="match status" value="1"/>
</dbReference>
<accession>A6DPH1</accession>
<dbReference type="Proteomes" id="UP000004947">
    <property type="component" value="Unassembled WGS sequence"/>
</dbReference>
<dbReference type="eggNOG" id="COG1716">
    <property type="taxonomic scope" value="Bacteria"/>
</dbReference>
<keyword evidence="3" id="KW-0547">Nucleotide-binding</keyword>
<feature type="region of interest" description="Disordered" evidence="1">
    <location>
        <begin position="1"/>
        <end position="70"/>
    </location>
</feature>
<dbReference type="STRING" id="313628.LNTAR_05814"/>
<dbReference type="InterPro" id="IPR008984">
    <property type="entry name" value="SMAD_FHA_dom_sf"/>
</dbReference>
<dbReference type="CDD" id="cd00060">
    <property type="entry name" value="FHA"/>
    <property type="match status" value="1"/>
</dbReference>
<evidence type="ECO:0000313" key="3">
    <source>
        <dbReference type="EMBL" id="EDM26467.1"/>
    </source>
</evidence>
<dbReference type="PROSITE" id="PS50006">
    <property type="entry name" value="FHA_DOMAIN"/>
    <property type="match status" value="1"/>
</dbReference>